<feature type="transmembrane region" description="Helical" evidence="8">
    <location>
        <begin position="73"/>
        <end position="94"/>
    </location>
</feature>
<dbReference type="EMBL" id="CP066776">
    <property type="protein sequence ID" value="QQL44966.1"/>
    <property type="molecule type" value="Genomic_DNA"/>
</dbReference>
<feature type="transmembrane region" description="Helical" evidence="8">
    <location>
        <begin position="284"/>
        <end position="302"/>
    </location>
</feature>
<evidence type="ECO:0000256" key="6">
    <source>
        <dbReference type="ARBA" id="ARBA00023136"/>
    </source>
</evidence>
<protein>
    <submittedName>
        <fullName evidence="9">Permease</fullName>
    </submittedName>
</protein>
<dbReference type="RefSeq" id="WP_235203480.1">
    <property type="nucleotide sequence ID" value="NZ_CP066776.1"/>
</dbReference>
<gene>
    <name evidence="9" type="ORF">G3M56_014035</name>
</gene>
<feature type="transmembrane region" description="Helical" evidence="8">
    <location>
        <begin position="194"/>
        <end position="222"/>
    </location>
</feature>
<dbReference type="InterPro" id="IPR005524">
    <property type="entry name" value="DUF318"/>
</dbReference>
<reference evidence="9 10" key="1">
    <citation type="submission" date="2020-12" db="EMBL/GenBank/DDBJ databases">
        <title>Sulforoseuscoccus oceanibium gen. nov., sp. nov., a representative of the phylum Verrucomicrobia with special cytoplasmic membrane, and proposal of Sulforoseuscoccusaceae fam. nov.</title>
        <authorList>
            <person name="Xi F."/>
        </authorList>
    </citation>
    <scope>NUCLEOTIDE SEQUENCE [LARGE SCALE GENOMIC DNA]</scope>
    <source>
        <strain evidence="9 10">T37</strain>
    </source>
</reference>
<keyword evidence="6 8" id="KW-0472">Membrane</keyword>
<feature type="transmembrane region" description="Helical" evidence="8">
    <location>
        <begin position="308"/>
        <end position="328"/>
    </location>
</feature>
<keyword evidence="5 8" id="KW-1133">Transmembrane helix</keyword>
<feature type="transmembrane region" description="Helical" evidence="8">
    <location>
        <begin position="114"/>
        <end position="131"/>
    </location>
</feature>
<dbReference type="Proteomes" id="UP000475117">
    <property type="component" value="Chromosome"/>
</dbReference>
<dbReference type="Pfam" id="PF03773">
    <property type="entry name" value="ArsP_1"/>
    <property type="match status" value="1"/>
</dbReference>
<accession>A0A7T7JCF5</accession>
<evidence type="ECO:0000256" key="3">
    <source>
        <dbReference type="ARBA" id="ARBA00022475"/>
    </source>
</evidence>
<feature type="transmembrane region" description="Helical" evidence="8">
    <location>
        <begin position="379"/>
        <end position="398"/>
    </location>
</feature>
<organism evidence="9 10">
    <name type="scientific">Sulfuriroseicoccus oceanibius</name>
    <dbReference type="NCBI Taxonomy" id="2707525"/>
    <lineage>
        <taxon>Bacteria</taxon>
        <taxon>Pseudomonadati</taxon>
        <taxon>Verrucomicrobiota</taxon>
        <taxon>Verrucomicrobiia</taxon>
        <taxon>Verrucomicrobiales</taxon>
        <taxon>Verrucomicrobiaceae</taxon>
        <taxon>Sulfuriroseicoccus</taxon>
    </lineage>
</organism>
<evidence type="ECO:0000256" key="1">
    <source>
        <dbReference type="ARBA" id="ARBA00004651"/>
    </source>
</evidence>
<evidence type="ECO:0000256" key="4">
    <source>
        <dbReference type="ARBA" id="ARBA00022692"/>
    </source>
</evidence>
<dbReference type="GO" id="GO:0005886">
    <property type="term" value="C:plasma membrane"/>
    <property type="evidence" value="ECO:0007669"/>
    <property type="project" value="UniProtKB-SubCell"/>
</dbReference>
<keyword evidence="10" id="KW-1185">Reference proteome</keyword>
<evidence type="ECO:0000256" key="7">
    <source>
        <dbReference type="SAM" id="MobiDB-lite"/>
    </source>
</evidence>
<name>A0A7T7JCF5_9BACT</name>
<feature type="region of interest" description="Disordered" evidence="7">
    <location>
        <begin position="1"/>
        <end position="33"/>
    </location>
</feature>
<evidence type="ECO:0000256" key="5">
    <source>
        <dbReference type="ARBA" id="ARBA00022989"/>
    </source>
</evidence>
<dbReference type="KEGG" id="soa:G3M56_014035"/>
<evidence type="ECO:0000256" key="8">
    <source>
        <dbReference type="SAM" id="Phobius"/>
    </source>
</evidence>
<evidence type="ECO:0000256" key="2">
    <source>
        <dbReference type="ARBA" id="ARBA00006386"/>
    </source>
</evidence>
<dbReference type="PANTHER" id="PTHR34184:SF4">
    <property type="entry name" value="UPF0718 PROTEIN YCGR"/>
    <property type="match status" value="1"/>
</dbReference>
<evidence type="ECO:0000313" key="10">
    <source>
        <dbReference type="Proteomes" id="UP000475117"/>
    </source>
</evidence>
<dbReference type="InterPro" id="IPR052923">
    <property type="entry name" value="UPF0718"/>
</dbReference>
<keyword evidence="4 8" id="KW-0812">Transmembrane</keyword>
<evidence type="ECO:0000313" key="9">
    <source>
        <dbReference type="EMBL" id="QQL44966.1"/>
    </source>
</evidence>
<feature type="transmembrane region" description="Helical" evidence="8">
    <location>
        <begin position="152"/>
        <end position="174"/>
    </location>
</feature>
<proteinExistence type="inferred from homology"/>
<dbReference type="AlphaFoldDB" id="A0A7T7JCF5"/>
<dbReference type="PANTHER" id="PTHR34184">
    <property type="entry name" value="UPF0718 PROTEIN YCGR"/>
    <property type="match status" value="1"/>
</dbReference>
<comment type="similarity">
    <text evidence="2">Belongs to the UPF0718 family.</text>
</comment>
<keyword evidence="3" id="KW-1003">Cell membrane</keyword>
<comment type="subcellular location">
    <subcellularLocation>
        <location evidence="1">Cell membrane</location>
        <topology evidence="1">Multi-pass membrane protein</topology>
    </subcellularLocation>
</comment>
<sequence>MEKKNRPVFSDDLNFDLAPKPSTPKKKAAGGSCCGGGGKEVDFSVGGTPAKADQPGKREASCCGGGGKKKFDWLMWGSLLVCLAAVVVTVFGLAEAGTKLAQFSHSIAMLLKEMWWGLALGMVAVGVLHDVPREFIISLLGKGNGFRGLLRATFAGLLLDLCNHGILLVGMTLYRRGATLGQTMAFLIASPWNSLSLTLILIALIGLPWTLVFIVCSGVIALSAGWMFERLVGKGVLPENPNRIDLPAGFKFWPEAKAAIKRTKWTPGRLGRVLVQGVKQSGMIVRWLLFGTILAALIRVFVPQEFFGQYFGPSVVGLALTLVAATVIEVCSEGSTPIAADLFNRAGAPGNAFTFLMAGAATDYTEIMVLRETTKSWKISLFLPLLTVPQVLLIAYAMNTLGA</sequence>